<evidence type="ECO:0000313" key="1">
    <source>
        <dbReference type="EMBL" id="OQV13713.1"/>
    </source>
</evidence>
<comment type="caution">
    <text evidence="1">The sequence shown here is derived from an EMBL/GenBank/DDBJ whole genome shotgun (WGS) entry which is preliminary data.</text>
</comment>
<accession>A0A1W0WEZ9</accession>
<evidence type="ECO:0000313" key="2">
    <source>
        <dbReference type="Proteomes" id="UP000192578"/>
    </source>
</evidence>
<dbReference type="EMBL" id="MTYJ01000117">
    <property type="protein sequence ID" value="OQV13713.1"/>
    <property type="molecule type" value="Genomic_DNA"/>
</dbReference>
<dbReference type="AlphaFoldDB" id="A0A1W0WEZ9"/>
<proteinExistence type="predicted"/>
<sequence>MLHWEMKKLKPGNTARNYELAAVPGWPSSRRRRSKHCRYSHHTVKFELRNETNRGCALIPLLRAWVRNTGRPQTTGTRRVVGVLLVQNAPTSYDNPDAFGGTVAATGELKRCPNVKADIASTVPA</sequence>
<organism evidence="1 2">
    <name type="scientific">Hypsibius exemplaris</name>
    <name type="common">Freshwater tardigrade</name>
    <dbReference type="NCBI Taxonomy" id="2072580"/>
    <lineage>
        <taxon>Eukaryota</taxon>
        <taxon>Metazoa</taxon>
        <taxon>Ecdysozoa</taxon>
        <taxon>Tardigrada</taxon>
        <taxon>Eutardigrada</taxon>
        <taxon>Parachela</taxon>
        <taxon>Hypsibioidea</taxon>
        <taxon>Hypsibiidae</taxon>
        <taxon>Hypsibius</taxon>
    </lineage>
</organism>
<name>A0A1W0WEZ9_HYPEX</name>
<gene>
    <name evidence="1" type="ORF">BV898_12029</name>
</gene>
<reference evidence="2" key="1">
    <citation type="submission" date="2017-01" db="EMBL/GenBank/DDBJ databases">
        <title>Comparative genomics of anhydrobiosis in the tardigrade Hypsibius dujardini.</title>
        <authorList>
            <person name="Yoshida Y."/>
            <person name="Koutsovoulos G."/>
            <person name="Laetsch D."/>
            <person name="Stevens L."/>
            <person name="Kumar S."/>
            <person name="Horikawa D."/>
            <person name="Ishino K."/>
            <person name="Komine S."/>
            <person name="Tomita M."/>
            <person name="Blaxter M."/>
            <person name="Arakawa K."/>
        </authorList>
    </citation>
    <scope>NUCLEOTIDE SEQUENCE [LARGE SCALE GENOMIC DNA]</scope>
    <source>
        <strain evidence="2">Z151</strain>
    </source>
</reference>
<keyword evidence="2" id="KW-1185">Reference proteome</keyword>
<dbReference type="Proteomes" id="UP000192578">
    <property type="component" value="Unassembled WGS sequence"/>
</dbReference>
<protein>
    <submittedName>
        <fullName evidence="1">Uncharacterized protein</fullName>
    </submittedName>
</protein>